<dbReference type="SMART" id="SM00052">
    <property type="entry name" value="EAL"/>
    <property type="match status" value="1"/>
</dbReference>
<evidence type="ECO:0000313" key="7">
    <source>
        <dbReference type="Proteomes" id="UP000031433"/>
    </source>
</evidence>
<dbReference type="PANTHER" id="PTHR44757">
    <property type="entry name" value="DIGUANYLATE CYCLASE DGCP"/>
    <property type="match status" value="1"/>
</dbReference>
<dbReference type="InterPro" id="IPR013656">
    <property type="entry name" value="PAS_4"/>
</dbReference>
<dbReference type="Pfam" id="PF00563">
    <property type="entry name" value="EAL"/>
    <property type="match status" value="1"/>
</dbReference>
<dbReference type="NCBIfam" id="TIGR00229">
    <property type="entry name" value="sensory_box"/>
    <property type="match status" value="1"/>
</dbReference>
<dbReference type="Gene3D" id="3.20.20.450">
    <property type="entry name" value="EAL domain"/>
    <property type="match status" value="1"/>
</dbReference>
<feature type="modified residue" description="4-aspartylphosphate" evidence="1">
    <location>
        <position position="148"/>
    </location>
</feature>
<evidence type="ECO:0000313" key="6">
    <source>
        <dbReference type="EMBL" id="KIE42896.1"/>
    </source>
</evidence>
<dbReference type="Gene3D" id="3.30.450.20">
    <property type="entry name" value="PAS domain"/>
    <property type="match status" value="1"/>
</dbReference>
<dbReference type="SMART" id="SM00267">
    <property type="entry name" value="GGDEF"/>
    <property type="match status" value="1"/>
</dbReference>
<name>A0A0C1QXM9_9BACT</name>
<accession>A0A0C1QXM9</accession>
<dbReference type="NCBIfam" id="TIGR00254">
    <property type="entry name" value="GGDEF"/>
    <property type="match status" value="1"/>
</dbReference>
<feature type="domain" description="Response regulatory" evidence="3">
    <location>
        <begin position="99"/>
        <end position="215"/>
    </location>
</feature>
<dbReference type="Pfam" id="PF00072">
    <property type="entry name" value="Response_reg"/>
    <property type="match status" value="1"/>
</dbReference>
<dbReference type="EMBL" id="JXBL01000001">
    <property type="protein sequence ID" value="KIE42896.1"/>
    <property type="molecule type" value="Genomic_DNA"/>
</dbReference>
<dbReference type="InterPro" id="IPR043128">
    <property type="entry name" value="Rev_trsase/Diguanyl_cyclase"/>
</dbReference>
<gene>
    <name evidence="6" type="ORF">SE37_09755</name>
</gene>
<dbReference type="SUPFAM" id="SSF52172">
    <property type="entry name" value="CheY-like"/>
    <property type="match status" value="1"/>
</dbReference>
<dbReference type="FunFam" id="3.20.20.450:FF:000001">
    <property type="entry name" value="Cyclic di-GMP phosphodiesterase yahA"/>
    <property type="match status" value="1"/>
</dbReference>
<keyword evidence="1" id="KW-0597">Phosphoprotein</keyword>
<dbReference type="InterPro" id="IPR000160">
    <property type="entry name" value="GGDEF_dom"/>
</dbReference>
<dbReference type="InterPro" id="IPR001789">
    <property type="entry name" value="Sig_transdc_resp-reg_receiver"/>
</dbReference>
<dbReference type="InterPro" id="IPR029787">
    <property type="entry name" value="Nucleotide_cyclase"/>
</dbReference>
<dbReference type="CDD" id="cd01949">
    <property type="entry name" value="GGDEF"/>
    <property type="match status" value="1"/>
</dbReference>
<organism evidence="6 7">
    <name type="scientific">Geobacter soli</name>
    <dbReference type="NCBI Taxonomy" id="1510391"/>
    <lineage>
        <taxon>Bacteria</taxon>
        <taxon>Pseudomonadati</taxon>
        <taxon>Thermodesulfobacteriota</taxon>
        <taxon>Desulfuromonadia</taxon>
        <taxon>Geobacterales</taxon>
        <taxon>Geobacteraceae</taxon>
        <taxon>Geobacter</taxon>
    </lineage>
</organism>
<dbReference type="InterPro" id="IPR035919">
    <property type="entry name" value="EAL_sf"/>
</dbReference>
<dbReference type="PROSITE" id="PS50887">
    <property type="entry name" value="GGDEF"/>
    <property type="match status" value="1"/>
</dbReference>
<dbReference type="InterPro" id="IPR011006">
    <property type="entry name" value="CheY-like_superfamily"/>
</dbReference>
<dbReference type="SUPFAM" id="SSF55785">
    <property type="entry name" value="PYP-like sensor domain (PAS domain)"/>
    <property type="match status" value="1"/>
</dbReference>
<dbReference type="PROSITE" id="PS50883">
    <property type="entry name" value="EAL"/>
    <property type="match status" value="1"/>
</dbReference>
<dbReference type="InterPro" id="IPR001633">
    <property type="entry name" value="EAL_dom"/>
</dbReference>
<dbReference type="InterPro" id="IPR052155">
    <property type="entry name" value="Biofilm_reg_signaling"/>
</dbReference>
<dbReference type="Gene3D" id="3.40.50.2300">
    <property type="match status" value="1"/>
</dbReference>
<evidence type="ECO:0000259" key="4">
    <source>
        <dbReference type="PROSITE" id="PS50883"/>
    </source>
</evidence>
<dbReference type="CDD" id="cd17574">
    <property type="entry name" value="REC_OmpR"/>
    <property type="match status" value="1"/>
</dbReference>
<dbReference type="InterPro" id="IPR000014">
    <property type="entry name" value="PAS"/>
</dbReference>
<comment type="caution">
    <text evidence="6">The sequence shown here is derived from an EMBL/GenBank/DDBJ whole genome shotgun (WGS) entry which is preliminary data.</text>
</comment>
<dbReference type="CDD" id="cd01948">
    <property type="entry name" value="EAL"/>
    <property type="match status" value="1"/>
</dbReference>
<evidence type="ECO:0000256" key="1">
    <source>
        <dbReference type="PROSITE-ProRule" id="PRU00169"/>
    </source>
</evidence>
<evidence type="ECO:0000259" key="5">
    <source>
        <dbReference type="PROSITE" id="PS50887"/>
    </source>
</evidence>
<feature type="domain" description="GGDEF" evidence="5">
    <location>
        <begin position="378"/>
        <end position="523"/>
    </location>
</feature>
<protein>
    <submittedName>
        <fullName evidence="6">Diguanylate phosphodiesterase</fullName>
    </submittedName>
</protein>
<keyword evidence="7" id="KW-1185">Reference proteome</keyword>
<reference evidence="6 7" key="1">
    <citation type="submission" date="2015-01" db="EMBL/GenBank/DDBJ databases">
        <title>Genome sequence of the anaerobic bacterium Geobacter soli GSS01, a dissimilatory Fe(III) reducer from soil.</title>
        <authorList>
            <person name="Yang G."/>
            <person name="Zhou S."/>
        </authorList>
    </citation>
    <scope>NUCLEOTIDE SEQUENCE [LARGE SCALE GENOMIC DNA]</scope>
    <source>
        <strain evidence="6 7">GSS01</strain>
    </source>
</reference>
<dbReference type="Pfam" id="PF08448">
    <property type="entry name" value="PAS_4"/>
    <property type="match status" value="1"/>
</dbReference>
<proteinExistence type="predicted"/>
<dbReference type="Pfam" id="PF00990">
    <property type="entry name" value="GGDEF"/>
    <property type="match status" value="1"/>
</dbReference>
<dbReference type="Proteomes" id="UP000031433">
    <property type="component" value="Unassembled WGS sequence"/>
</dbReference>
<dbReference type="GO" id="GO:0000160">
    <property type="term" value="P:phosphorelay signal transduction system"/>
    <property type="evidence" value="ECO:0007669"/>
    <property type="project" value="InterPro"/>
</dbReference>
<dbReference type="RefSeq" id="WP_039645878.1">
    <property type="nucleotide sequence ID" value="NZ_JXBL01000001.1"/>
</dbReference>
<dbReference type="PANTHER" id="PTHR44757:SF2">
    <property type="entry name" value="BIOFILM ARCHITECTURE MAINTENANCE PROTEIN MBAA"/>
    <property type="match status" value="1"/>
</dbReference>
<dbReference type="AlphaFoldDB" id="A0A0C1QXM9"/>
<evidence type="ECO:0000259" key="3">
    <source>
        <dbReference type="PROSITE" id="PS50110"/>
    </source>
</evidence>
<dbReference type="SUPFAM" id="SSF141868">
    <property type="entry name" value="EAL domain-like"/>
    <property type="match status" value="1"/>
</dbReference>
<dbReference type="SMART" id="SM00448">
    <property type="entry name" value="REC"/>
    <property type="match status" value="1"/>
</dbReference>
<dbReference type="InterPro" id="IPR035965">
    <property type="entry name" value="PAS-like_dom_sf"/>
</dbReference>
<sequence length="799" mass="87804">MGRESKGTRQRNVMRLVSQPDPDATAPFASFVPGGRPAPPAADDDARPVPGPPAEWTVRHYIRKKKEQRFPSTGGQQRCFSGFDAVCGMKDGVPERPTVVLIIEDDRQVRRLAGEVLKEAGFVVVEACDGREGVVQFGRVRPDVVLLDVILPYMNGMTVCRVLREMPGGERVPVVMMTALGDSDAVREAFDAGATFFVQKPINVSTLPEHLTYLVRSSRVLQELHESEAQNRALLNAIPDMMLHVCREGTILDFRAGNGCAYAAFGGNLRGRTIADLLPPGAAAQFMAQIGHTLATGTMMVCEYELEGPGGLNTHEARIVANGTGTVLAIVRDVTERRQSEEMIRYLAHHDSLTGLPNRIFFGEMLELVLSRARRDGKQVAILFVDLDDFKLINDTLGHAAGDHLLREAAQRLKGCVRDSDCVASGAGSDLCGTIARFGGDEFILSLGNLDSVDDVVAVTQRITNEFSREFRIDGHEIFVSVSIGISMYPDDAEDTGSLVRNADMAMFAAKEEGGPSFRFFTRGMNEAAQQRLAIELSLRKALERGEIFVHYQPKVDLSCGEITGFEALARWRHPELGLIPPETFIPLAEKNGLIVRIGEWVLRTACTQARVWIDEGFSDLCMAINLSSHQFTSGSLTSLVKEVLDETELPPSCLEFEITEGILMERTDKTMRTLSELRDMGVRISIDDFGTGYSSLGYLKRFPVNTVKIDRSFVREIDSPHEDAAIIKAIIAVARNLNLQVVAEGVESHSQTEFLLAHGCNEAQGFLFGKPVAPDEASLMLRAGRWRDAPARAMARGR</sequence>
<feature type="domain" description="EAL" evidence="4">
    <location>
        <begin position="532"/>
        <end position="786"/>
    </location>
</feature>
<dbReference type="Gene3D" id="3.30.70.270">
    <property type="match status" value="1"/>
</dbReference>
<dbReference type="SUPFAM" id="SSF55073">
    <property type="entry name" value="Nucleotide cyclase"/>
    <property type="match status" value="1"/>
</dbReference>
<dbReference type="PROSITE" id="PS50110">
    <property type="entry name" value="RESPONSE_REGULATORY"/>
    <property type="match status" value="1"/>
</dbReference>
<feature type="region of interest" description="Disordered" evidence="2">
    <location>
        <begin position="1"/>
        <end position="54"/>
    </location>
</feature>
<evidence type="ECO:0000256" key="2">
    <source>
        <dbReference type="SAM" id="MobiDB-lite"/>
    </source>
</evidence>